<reference evidence="2" key="1">
    <citation type="submission" date="2023-07" db="EMBL/GenBank/DDBJ databases">
        <authorList>
            <person name="Stuckert A."/>
        </authorList>
    </citation>
    <scope>NUCLEOTIDE SEQUENCE</scope>
</reference>
<proteinExistence type="predicted"/>
<evidence type="ECO:0000313" key="3">
    <source>
        <dbReference type="Proteomes" id="UP001176940"/>
    </source>
</evidence>
<feature type="compositionally biased region" description="Basic and acidic residues" evidence="1">
    <location>
        <begin position="54"/>
        <end position="63"/>
    </location>
</feature>
<dbReference type="EMBL" id="CAUEEQ010001641">
    <property type="protein sequence ID" value="CAJ0920449.1"/>
    <property type="molecule type" value="Genomic_DNA"/>
</dbReference>
<comment type="caution">
    <text evidence="2">The sequence shown here is derived from an EMBL/GenBank/DDBJ whole genome shotgun (WGS) entry which is preliminary data.</text>
</comment>
<protein>
    <submittedName>
        <fullName evidence="2">Uncharacterized protein</fullName>
    </submittedName>
</protein>
<evidence type="ECO:0000313" key="2">
    <source>
        <dbReference type="EMBL" id="CAJ0920449.1"/>
    </source>
</evidence>
<name>A0ABN9KR01_9NEOB</name>
<evidence type="ECO:0000256" key="1">
    <source>
        <dbReference type="SAM" id="MobiDB-lite"/>
    </source>
</evidence>
<feature type="region of interest" description="Disordered" evidence="1">
    <location>
        <begin position="1"/>
        <end position="63"/>
    </location>
</feature>
<keyword evidence="3" id="KW-1185">Reference proteome</keyword>
<organism evidence="2 3">
    <name type="scientific">Ranitomeya imitator</name>
    <name type="common">mimic poison frog</name>
    <dbReference type="NCBI Taxonomy" id="111125"/>
    <lineage>
        <taxon>Eukaryota</taxon>
        <taxon>Metazoa</taxon>
        <taxon>Chordata</taxon>
        <taxon>Craniata</taxon>
        <taxon>Vertebrata</taxon>
        <taxon>Euteleostomi</taxon>
        <taxon>Amphibia</taxon>
        <taxon>Batrachia</taxon>
        <taxon>Anura</taxon>
        <taxon>Neobatrachia</taxon>
        <taxon>Hyloidea</taxon>
        <taxon>Dendrobatidae</taxon>
        <taxon>Dendrobatinae</taxon>
        <taxon>Ranitomeya</taxon>
    </lineage>
</organism>
<accession>A0ABN9KR01</accession>
<sequence>MAGVKGQLKNCPESSIPPLESEETPKPQPVCGEPRCSAPQEHTKPVPHHHPHQPHQDKKCVKK</sequence>
<dbReference type="Proteomes" id="UP001176940">
    <property type="component" value="Unassembled WGS sequence"/>
</dbReference>
<gene>
    <name evidence="2" type="ORF">RIMI_LOCUS1270311</name>
</gene>